<evidence type="ECO:0000256" key="1">
    <source>
        <dbReference type="SAM" id="SignalP"/>
    </source>
</evidence>
<proteinExistence type="predicted"/>
<keyword evidence="4" id="KW-1185">Reference proteome</keyword>
<keyword evidence="1" id="KW-0732">Signal</keyword>
<feature type="domain" description="GerMN" evidence="2">
    <location>
        <begin position="81"/>
        <end position="168"/>
    </location>
</feature>
<protein>
    <submittedName>
        <fullName evidence="3">GerMN domain-containing protein</fullName>
    </submittedName>
</protein>
<accession>A0ABV4BQM6</accession>
<gene>
    <name evidence="3" type="ORF">AB8U03_11515</name>
</gene>
<dbReference type="Proteomes" id="UP001564657">
    <property type="component" value="Unassembled WGS sequence"/>
</dbReference>
<dbReference type="Pfam" id="PF10646">
    <property type="entry name" value="Germane"/>
    <property type="match status" value="1"/>
</dbReference>
<sequence length="188" mass="21289">MKKIFNILLCSTIAFSSLTLTACEKKDNLSMNNKQKEKDIVLSKEKTNLLDLDIYFNSSDKSNTVEMTKESRVIKKDELLAETIVNELIKGPSVNSKLTPILPKDSRIISISIKDNIAYLDLSKEANIKMTYTREEACLKSIIFSLEQLPTIKKVKIFIDNKDSNVWGNNFNLSKPIGKSDIEHSGRN</sequence>
<dbReference type="PROSITE" id="PS51257">
    <property type="entry name" value="PROKAR_LIPOPROTEIN"/>
    <property type="match status" value="1"/>
</dbReference>
<evidence type="ECO:0000313" key="3">
    <source>
        <dbReference type="EMBL" id="MEY8000813.1"/>
    </source>
</evidence>
<name>A0ABV4BQM6_9CLOT</name>
<evidence type="ECO:0000313" key="4">
    <source>
        <dbReference type="Proteomes" id="UP001564657"/>
    </source>
</evidence>
<feature type="signal peptide" evidence="1">
    <location>
        <begin position="1"/>
        <end position="22"/>
    </location>
</feature>
<evidence type="ECO:0000259" key="2">
    <source>
        <dbReference type="SMART" id="SM00909"/>
    </source>
</evidence>
<comment type="caution">
    <text evidence="3">The sequence shown here is derived from an EMBL/GenBank/DDBJ whole genome shotgun (WGS) entry which is preliminary data.</text>
</comment>
<organism evidence="3 4">
    <name type="scientific">Clostridium moutaii</name>
    <dbReference type="NCBI Taxonomy" id="3240932"/>
    <lineage>
        <taxon>Bacteria</taxon>
        <taxon>Bacillati</taxon>
        <taxon>Bacillota</taxon>
        <taxon>Clostridia</taxon>
        <taxon>Eubacteriales</taxon>
        <taxon>Clostridiaceae</taxon>
        <taxon>Clostridium</taxon>
    </lineage>
</organism>
<dbReference type="RefSeq" id="WP_369704704.1">
    <property type="nucleotide sequence ID" value="NZ_JBGEWD010000010.1"/>
</dbReference>
<dbReference type="InterPro" id="IPR019606">
    <property type="entry name" value="GerMN"/>
</dbReference>
<feature type="chain" id="PRO_5045571827" evidence="1">
    <location>
        <begin position="23"/>
        <end position="188"/>
    </location>
</feature>
<reference evidence="3 4" key="1">
    <citation type="submission" date="2024-08" db="EMBL/GenBank/DDBJ databases">
        <title>Clostridium lapicellarii sp. nov., and Clostridium renhuaiense sp. nov., two species isolated from the mud in a fermentation cellar used for producing sauce-flavour Chinese liquors.</title>
        <authorList>
            <person name="Yang F."/>
            <person name="Wang H."/>
            <person name="Chen L.Q."/>
            <person name="Zhou N."/>
            <person name="Lu J.J."/>
            <person name="Pu X.X."/>
            <person name="Wan B."/>
            <person name="Wang L."/>
            <person name="Liu S.J."/>
        </authorList>
    </citation>
    <scope>NUCLEOTIDE SEQUENCE [LARGE SCALE GENOMIC DNA]</scope>
    <source>
        <strain evidence="3 4">MT-5</strain>
    </source>
</reference>
<dbReference type="SMART" id="SM00909">
    <property type="entry name" value="Germane"/>
    <property type="match status" value="1"/>
</dbReference>
<dbReference type="EMBL" id="JBGEWD010000010">
    <property type="protein sequence ID" value="MEY8000813.1"/>
    <property type="molecule type" value="Genomic_DNA"/>
</dbReference>